<dbReference type="AlphaFoldDB" id="A0A6A5V5M3"/>
<feature type="domain" description="Ubiquitin-like protease family profile" evidence="4">
    <location>
        <begin position="17"/>
        <end position="231"/>
    </location>
</feature>
<organism evidence="5 6">
    <name type="scientific">Bimuria novae-zelandiae CBS 107.79</name>
    <dbReference type="NCBI Taxonomy" id="1447943"/>
    <lineage>
        <taxon>Eukaryota</taxon>
        <taxon>Fungi</taxon>
        <taxon>Dikarya</taxon>
        <taxon>Ascomycota</taxon>
        <taxon>Pezizomycotina</taxon>
        <taxon>Dothideomycetes</taxon>
        <taxon>Pleosporomycetidae</taxon>
        <taxon>Pleosporales</taxon>
        <taxon>Massarineae</taxon>
        <taxon>Didymosphaeriaceae</taxon>
        <taxon>Bimuria</taxon>
    </lineage>
</organism>
<dbReference type="Gene3D" id="3.40.395.10">
    <property type="entry name" value="Adenoviral Proteinase, Chain A"/>
    <property type="match status" value="1"/>
</dbReference>
<evidence type="ECO:0000256" key="2">
    <source>
        <dbReference type="ARBA" id="ARBA00022670"/>
    </source>
</evidence>
<proteinExistence type="inferred from homology"/>
<keyword evidence="6" id="KW-1185">Reference proteome</keyword>
<dbReference type="PROSITE" id="PS50600">
    <property type="entry name" value="ULP_PROTEASE"/>
    <property type="match status" value="1"/>
</dbReference>
<protein>
    <recommendedName>
        <fullName evidence="4">Ubiquitin-like protease family profile domain-containing protein</fullName>
    </recommendedName>
</protein>
<dbReference type="OrthoDB" id="3798225at2759"/>
<evidence type="ECO:0000313" key="5">
    <source>
        <dbReference type="EMBL" id="KAF1971950.1"/>
    </source>
</evidence>
<dbReference type="InterPro" id="IPR003653">
    <property type="entry name" value="Peptidase_C48_C"/>
</dbReference>
<evidence type="ECO:0000256" key="3">
    <source>
        <dbReference type="ARBA" id="ARBA00022801"/>
    </source>
</evidence>
<dbReference type="Proteomes" id="UP000800036">
    <property type="component" value="Unassembled WGS sequence"/>
</dbReference>
<evidence type="ECO:0000313" key="6">
    <source>
        <dbReference type="Proteomes" id="UP000800036"/>
    </source>
</evidence>
<dbReference type="GO" id="GO:0019783">
    <property type="term" value="F:ubiquitin-like protein peptidase activity"/>
    <property type="evidence" value="ECO:0007669"/>
    <property type="project" value="UniProtKB-ARBA"/>
</dbReference>
<gene>
    <name evidence="5" type="ORF">BU23DRAFT_168189</name>
</gene>
<dbReference type="InterPro" id="IPR038765">
    <property type="entry name" value="Papain-like_cys_pep_sf"/>
</dbReference>
<comment type="similarity">
    <text evidence="1">Belongs to the peptidase C48 family.</text>
</comment>
<sequence length="350" mass="39248">MSSSEDGTEPVITFPYAELRMTDLDKITEPSSWFTDRVITVFLAILERTYDCPTHHIALVNCIFAQWCYTSGTSDVGTADYWTGYAPLLDKLAEKDFVIIPISDGLMQRGTEDDNDGWEDCSYLLSDGAQETGKHWSLVVADIRGQILKAKHFDSNCTDPNNVSDNRIAAECVMHGLRRALECNVAEIRRAPYEGYQFTLFAWTPHQLMDNACMTDGGACGLFICGFAEEFVKKLSSRSTNCKKKELNFRGIVKRKRSPCFDSELLREYVRNAVEAERVKLVGACGTAIHDKIRENIMIGSSTVDEEAIEGMFMVQRNGQDAIDPSSNSDCEHSIDLYEGENYFSKLPPA</sequence>
<name>A0A6A5V5M3_9PLEO</name>
<dbReference type="GO" id="GO:0008234">
    <property type="term" value="F:cysteine-type peptidase activity"/>
    <property type="evidence" value="ECO:0007669"/>
    <property type="project" value="InterPro"/>
</dbReference>
<accession>A0A6A5V5M3</accession>
<dbReference type="SUPFAM" id="SSF54001">
    <property type="entry name" value="Cysteine proteinases"/>
    <property type="match status" value="1"/>
</dbReference>
<dbReference type="GO" id="GO:0006508">
    <property type="term" value="P:proteolysis"/>
    <property type="evidence" value="ECO:0007669"/>
    <property type="project" value="UniProtKB-KW"/>
</dbReference>
<dbReference type="EMBL" id="ML976690">
    <property type="protein sequence ID" value="KAF1971950.1"/>
    <property type="molecule type" value="Genomic_DNA"/>
</dbReference>
<keyword evidence="3" id="KW-0378">Hydrolase</keyword>
<evidence type="ECO:0000259" key="4">
    <source>
        <dbReference type="PROSITE" id="PS50600"/>
    </source>
</evidence>
<evidence type="ECO:0000256" key="1">
    <source>
        <dbReference type="ARBA" id="ARBA00005234"/>
    </source>
</evidence>
<reference evidence="5" key="1">
    <citation type="journal article" date="2020" name="Stud. Mycol.">
        <title>101 Dothideomycetes genomes: a test case for predicting lifestyles and emergence of pathogens.</title>
        <authorList>
            <person name="Haridas S."/>
            <person name="Albert R."/>
            <person name="Binder M."/>
            <person name="Bloem J."/>
            <person name="Labutti K."/>
            <person name="Salamov A."/>
            <person name="Andreopoulos B."/>
            <person name="Baker S."/>
            <person name="Barry K."/>
            <person name="Bills G."/>
            <person name="Bluhm B."/>
            <person name="Cannon C."/>
            <person name="Castanera R."/>
            <person name="Culley D."/>
            <person name="Daum C."/>
            <person name="Ezra D."/>
            <person name="Gonzalez J."/>
            <person name="Henrissat B."/>
            <person name="Kuo A."/>
            <person name="Liang C."/>
            <person name="Lipzen A."/>
            <person name="Lutzoni F."/>
            <person name="Magnuson J."/>
            <person name="Mondo S."/>
            <person name="Nolan M."/>
            <person name="Ohm R."/>
            <person name="Pangilinan J."/>
            <person name="Park H.-J."/>
            <person name="Ramirez L."/>
            <person name="Alfaro M."/>
            <person name="Sun H."/>
            <person name="Tritt A."/>
            <person name="Yoshinaga Y."/>
            <person name="Zwiers L.-H."/>
            <person name="Turgeon B."/>
            <person name="Goodwin S."/>
            <person name="Spatafora J."/>
            <person name="Crous P."/>
            <person name="Grigoriev I."/>
        </authorList>
    </citation>
    <scope>NUCLEOTIDE SEQUENCE</scope>
    <source>
        <strain evidence="5">CBS 107.79</strain>
    </source>
</reference>
<keyword evidence="2" id="KW-0645">Protease</keyword>